<feature type="domain" description="UvrD-like helicase ATP-binding" evidence="16">
    <location>
        <begin position="8"/>
        <end position="291"/>
    </location>
</feature>
<evidence type="ECO:0000256" key="3">
    <source>
        <dbReference type="ARBA" id="ARBA00022741"/>
    </source>
</evidence>
<evidence type="ECO:0000256" key="2">
    <source>
        <dbReference type="ARBA" id="ARBA00022722"/>
    </source>
</evidence>
<organism evidence="18 19">
    <name type="scientific">Methanothermobacter thermautotrophicus</name>
    <name type="common">Methanobacterium thermoformicicum</name>
    <dbReference type="NCBI Taxonomy" id="145262"/>
    <lineage>
        <taxon>Archaea</taxon>
        <taxon>Methanobacteriati</taxon>
        <taxon>Methanobacteriota</taxon>
        <taxon>Methanomada group</taxon>
        <taxon>Methanobacteria</taxon>
        <taxon>Methanobacteriales</taxon>
        <taxon>Methanobacteriaceae</taxon>
        <taxon>Methanothermobacter</taxon>
    </lineage>
</organism>
<dbReference type="PANTHER" id="PTHR11070:SF2">
    <property type="entry name" value="ATP-DEPENDENT DNA HELICASE SRS2"/>
    <property type="match status" value="1"/>
</dbReference>
<dbReference type="GO" id="GO:0043138">
    <property type="term" value="F:3'-5' DNA helicase activity"/>
    <property type="evidence" value="ECO:0007669"/>
    <property type="project" value="UniProtKB-EC"/>
</dbReference>
<dbReference type="SUPFAM" id="SSF52980">
    <property type="entry name" value="Restriction endonuclease-like"/>
    <property type="match status" value="1"/>
</dbReference>
<protein>
    <recommendedName>
        <fullName evidence="13">DNA 3'-5' helicase</fullName>
        <ecNumber evidence="13">5.6.2.4</ecNumber>
    </recommendedName>
</protein>
<dbReference type="InterPro" id="IPR000212">
    <property type="entry name" value="DNA_helicase_UvrD/REP"/>
</dbReference>
<dbReference type="InterPro" id="IPR014016">
    <property type="entry name" value="UvrD-like_ATP-bd"/>
</dbReference>
<dbReference type="PROSITE" id="PS51217">
    <property type="entry name" value="UVRD_HELICASE_CTER"/>
    <property type="match status" value="1"/>
</dbReference>
<evidence type="ECO:0000256" key="14">
    <source>
        <dbReference type="ARBA" id="ARBA00048988"/>
    </source>
</evidence>
<dbReference type="Gene3D" id="3.40.50.300">
    <property type="entry name" value="P-loop containing nucleotide triphosphate hydrolases"/>
    <property type="match status" value="2"/>
</dbReference>
<keyword evidence="7" id="KW-0269">Exonuclease</keyword>
<keyword evidence="9" id="KW-0238">DNA-binding</keyword>
<comment type="catalytic activity">
    <reaction evidence="12">
        <text>Couples ATP hydrolysis with the unwinding of duplex DNA by translocating in the 3'-5' direction.</text>
        <dbReference type="EC" id="5.6.2.4"/>
    </reaction>
</comment>
<dbReference type="GO" id="GO:0000725">
    <property type="term" value="P:recombinational repair"/>
    <property type="evidence" value="ECO:0007669"/>
    <property type="project" value="TreeGrafter"/>
</dbReference>
<dbReference type="EMBL" id="QKOF01000007">
    <property type="protein sequence ID" value="MBE2900760.1"/>
    <property type="molecule type" value="Genomic_DNA"/>
</dbReference>
<dbReference type="InterPro" id="IPR027417">
    <property type="entry name" value="P-loop_NTPase"/>
</dbReference>
<evidence type="ECO:0000256" key="10">
    <source>
        <dbReference type="ARBA" id="ARBA00023204"/>
    </source>
</evidence>
<keyword evidence="2" id="KW-0540">Nuclease</keyword>
<evidence type="ECO:0000256" key="6">
    <source>
        <dbReference type="ARBA" id="ARBA00022806"/>
    </source>
</evidence>
<evidence type="ECO:0000259" key="16">
    <source>
        <dbReference type="PROSITE" id="PS51198"/>
    </source>
</evidence>
<evidence type="ECO:0000313" key="18">
    <source>
        <dbReference type="EMBL" id="MBE2900760.1"/>
    </source>
</evidence>
<dbReference type="SMART" id="SM00567">
    <property type="entry name" value="EZ_HEAT"/>
    <property type="match status" value="1"/>
</dbReference>
<dbReference type="Gene3D" id="1.25.10.10">
    <property type="entry name" value="Leucine-rich Repeat Variant"/>
    <property type="match status" value="1"/>
</dbReference>
<evidence type="ECO:0000256" key="11">
    <source>
        <dbReference type="ARBA" id="ARBA00023235"/>
    </source>
</evidence>
<dbReference type="EC" id="5.6.2.4" evidence="13"/>
<dbReference type="Pfam" id="PF13361">
    <property type="entry name" value="UvrD_C"/>
    <property type="match status" value="1"/>
</dbReference>
<dbReference type="CDD" id="cd17932">
    <property type="entry name" value="DEXQc_UvrD"/>
    <property type="match status" value="1"/>
</dbReference>
<dbReference type="InterPro" id="IPR013986">
    <property type="entry name" value="DExx_box_DNA_helicase_dom_sf"/>
</dbReference>
<dbReference type="SUPFAM" id="SSF48371">
    <property type="entry name" value="ARM repeat"/>
    <property type="match status" value="1"/>
</dbReference>
<keyword evidence="8 15" id="KW-0067">ATP-binding</keyword>
<accession>A0A842YQ55</accession>
<evidence type="ECO:0000256" key="13">
    <source>
        <dbReference type="ARBA" id="ARBA00034808"/>
    </source>
</evidence>
<evidence type="ECO:0000256" key="4">
    <source>
        <dbReference type="ARBA" id="ARBA00022763"/>
    </source>
</evidence>
<sequence>MPFMTGEIQLTDEQRRAVEHFTGPLLVVAGPGAGKTRIIVERVAHLIDERGVEPSSLVVITFTRKAADELKERIIKRVGGRAEEMQISTIHSFCNRILRMYPDHHSLGSNFHVMDEENQLMFIYEHRDQLGLSNLQRERFPLIQAFFSECQENMVDPETLSQHYRSKGAGRLERVAAEAYQRYLDLMDETGLLDFAGMQWRVVRLLENDRKVLDDLRSRYRFLMVDEYQDTNQIQERFLELLAGEECNLFAVGDEDQSIYGFRGSTPENFLGFQKKYGAEFVMLERNFRSVPSIVDVTQRFMDGYRKYPKDIRPVRDSENRVFILDNPTHQDEPSNVVGIIRALVDSGVIPHQGYVTLLFRSVKHDAVEIMNELRREGIPFNVYGEGGFFDREEILCITHLLHHTRNERRKIVRKLKYEHLEGEFMDLTPGSVNLILDMDEEELRGLREHREFREAGFTDPDDIRKLVALNRLIDSDLGVLERYYEILELTEYPHRLLERGDDESREKLYNLARFSSLIKDYERISLEPGVEGLMEFIRMAMSGRIKKYDQILLDNPYSVNIMTMHRAKGLEFPVVIICSVFNGKFPRKVRERSELELPEELRRSTMRTDEIEERRLFYVGMTRAQDMLIVSATKNHRGRIGYSEFIEDLIKTSRITSDRLGRIDPEDARIEIIKNSCQVEDIETREIFRISFTELNTYLTCPFRYMLLYEYGFDVPSTRDQLYGIAVHECLRRINRRLMRGETVTDDYLQELASHALRDIEMSPDGFRAFISKLKRYLEEIRGRALEIVSAEKPFSIMKDGFMITGQTDLIIRNHDGGLELVDFKSMSGSGIHARDIELQLGVYRHALDLDFDGFLAYTFEDSEWHLIEPAADIEGLLEDVAERIRREEFPPRENNLCSLCIFRSICTYINGRQEAGAGGEAEDLRRAFMDLDPHDMDGYVEAMERIMGYLRNSHDPEVRARAADYLGEAGDAVALDVLREALNDPGEGVRIAARRAIERLKKAQRALKEDYQTLICGRDLFKPKKIHTPEGQFVVCRVCGHSKFLEDGVREVVGIIGDEEYSWRQEDRLFISMWDEESKRARNADIDVLWVTDSGDMDYGWAINAVYQRLKNDVTRAKPLSEIPVILRGDPEIGEEEMDILQRFGEVRYG</sequence>
<keyword evidence="11" id="KW-0413">Isomerase</keyword>
<keyword evidence="10" id="KW-0234">DNA repair</keyword>
<dbReference type="PANTHER" id="PTHR11070">
    <property type="entry name" value="UVRD / RECB / PCRA DNA HELICASE FAMILY MEMBER"/>
    <property type="match status" value="1"/>
</dbReference>
<dbReference type="Gene3D" id="1.10.10.160">
    <property type="match status" value="1"/>
</dbReference>
<keyword evidence="3 15" id="KW-0547">Nucleotide-binding</keyword>
<evidence type="ECO:0000256" key="15">
    <source>
        <dbReference type="PROSITE-ProRule" id="PRU00560"/>
    </source>
</evidence>
<dbReference type="Gene3D" id="1.10.486.10">
    <property type="entry name" value="PCRA, domain 4"/>
    <property type="match status" value="1"/>
</dbReference>
<keyword evidence="4" id="KW-0227">DNA damage</keyword>
<gene>
    <name evidence="18" type="ORF">DNK57_08170</name>
</gene>
<dbReference type="PROSITE" id="PS51198">
    <property type="entry name" value="UVRD_HELICASE_ATP_BIND"/>
    <property type="match status" value="1"/>
</dbReference>
<evidence type="ECO:0000256" key="5">
    <source>
        <dbReference type="ARBA" id="ARBA00022801"/>
    </source>
</evidence>
<dbReference type="Pfam" id="PF00580">
    <property type="entry name" value="UvrD-helicase"/>
    <property type="match status" value="1"/>
</dbReference>
<comment type="caution">
    <text evidence="18">The sequence shown here is derived from an EMBL/GenBank/DDBJ whole genome shotgun (WGS) entry which is preliminary data.</text>
</comment>
<keyword evidence="5 15" id="KW-0378">Hydrolase</keyword>
<proteinExistence type="inferred from homology"/>
<dbReference type="GO" id="GO:0004527">
    <property type="term" value="F:exonuclease activity"/>
    <property type="evidence" value="ECO:0007669"/>
    <property type="project" value="UniProtKB-KW"/>
</dbReference>
<dbReference type="InterPro" id="IPR011335">
    <property type="entry name" value="Restrct_endonuc-II-like"/>
</dbReference>
<dbReference type="GO" id="GO:0005524">
    <property type="term" value="F:ATP binding"/>
    <property type="evidence" value="ECO:0007669"/>
    <property type="project" value="UniProtKB-UniRule"/>
</dbReference>
<evidence type="ECO:0000256" key="12">
    <source>
        <dbReference type="ARBA" id="ARBA00034617"/>
    </source>
</evidence>
<dbReference type="InterPro" id="IPR011989">
    <property type="entry name" value="ARM-like"/>
</dbReference>
<dbReference type="GO" id="GO:0003677">
    <property type="term" value="F:DNA binding"/>
    <property type="evidence" value="ECO:0007669"/>
    <property type="project" value="UniProtKB-KW"/>
</dbReference>
<evidence type="ECO:0000256" key="9">
    <source>
        <dbReference type="ARBA" id="ARBA00023125"/>
    </source>
</evidence>
<comment type="catalytic activity">
    <reaction evidence="14">
        <text>ATP + H2O = ADP + phosphate + H(+)</text>
        <dbReference type="Rhea" id="RHEA:13065"/>
        <dbReference type="ChEBI" id="CHEBI:15377"/>
        <dbReference type="ChEBI" id="CHEBI:15378"/>
        <dbReference type="ChEBI" id="CHEBI:30616"/>
        <dbReference type="ChEBI" id="CHEBI:43474"/>
        <dbReference type="ChEBI" id="CHEBI:456216"/>
        <dbReference type="EC" id="5.6.2.4"/>
    </reaction>
</comment>
<name>A0A842YQ55_METTF</name>
<evidence type="ECO:0000256" key="1">
    <source>
        <dbReference type="ARBA" id="ARBA00009922"/>
    </source>
</evidence>
<feature type="binding site" evidence="15">
    <location>
        <begin position="29"/>
        <end position="36"/>
    </location>
    <ligand>
        <name>ATP</name>
        <dbReference type="ChEBI" id="CHEBI:30616"/>
    </ligand>
</feature>
<dbReference type="InterPro" id="IPR038726">
    <property type="entry name" value="PDDEXK_AddAB-type"/>
</dbReference>
<evidence type="ECO:0000313" key="19">
    <source>
        <dbReference type="Proteomes" id="UP000646659"/>
    </source>
</evidence>
<dbReference type="InterPro" id="IPR014017">
    <property type="entry name" value="DNA_helicase_UvrD-like_C"/>
</dbReference>
<reference evidence="18" key="1">
    <citation type="submission" date="2018-06" db="EMBL/GenBank/DDBJ databases">
        <title>Draft genome sequence of Methanothermobacter thermautotrophicus Strain WHS, a thermophilic, hydrogenotrophic methanogen isolated from Washburn Hot Springs in Yellowstone National Park, USA.</title>
        <authorList>
            <person name="Mckay L.J."/>
            <person name="Klingelsmith K."/>
            <person name="Inskeep W.P."/>
            <person name="Fields M.W."/>
        </authorList>
    </citation>
    <scope>NUCLEOTIDE SEQUENCE</scope>
    <source>
        <strain evidence="18">WHS</strain>
    </source>
</reference>
<dbReference type="SUPFAM" id="SSF52540">
    <property type="entry name" value="P-loop containing nucleoside triphosphate hydrolases"/>
    <property type="match status" value="1"/>
</dbReference>
<dbReference type="Pfam" id="PF13646">
    <property type="entry name" value="HEAT_2"/>
    <property type="match status" value="1"/>
</dbReference>
<dbReference type="InterPro" id="IPR011604">
    <property type="entry name" value="PDDEXK-like_dom_sf"/>
</dbReference>
<dbReference type="InterPro" id="IPR004155">
    <property type="entry name" value="PBS_lyase_HEAT"/>
</dbReference>
<dbReference type="Gene3D" id="3.90.320.10">
    <property type="match status" value="1"/>
</dbReference>
<dbReference type="InterPro" id="IPR016024">
    <property type="entry name" value="ARM-type_fold"/>
</dbReference>
<evidence type="ECO:0000259" key="17">
    <source>
        <dbReference type="PROSITE" id="PS51217"/>
    </source>
</evidence>
<keyword evidence="6 15" id="KW-0347">Helicase</keyword>
<comment type="similarity">
    <text evidence="1">Belongs to the helicase family. UvrD subfamily.</text>
</comment>
<dbReference type="AlphaFoldDB" id="A0A842YQ55"/>
<evidence type="ECO:0000256" key="7">
    <source>
        <dbReference type="ARBA" id="ARBA00022839"/>
    </source>
</evidence>
<evidence type="ECO:0000256" key="8">
    <source>
        <dbReference type="ARBA" id="ARBA00022840"/>
    </source>
</evidence>
<feature type="domain" description="UvrD-like helicase C-terminal" evidence="17">
    <location>
        <begin position="292"/>
        <end position="570"/>
    </location>
</feature>
<dbReference type="Proteomes" id="UP000646659">
    <property type="component" value="Unassembled WGS sequence"/>
</dbReference>
<dbReference type="Pfam" id="PF12705">
    <property type="entry name" value="PDDEXK_1"/>
    <property type="match status" value="1"/>
</dbReference>